<gene>
    <name evidence="2" type="ORF">GDO78_002292</name>
</gene>
<comment type="caution">
    <text evidence="2">The sequence shown here is derived from an EMBL/GenBank/DDBJ whole genome shotgun (WGS) entry which is preliminary data.</text>
</comment>
<dbReference type="Proteomes" id="UP000770717">
    <property type="component" value="Unassembled WGS sequence"/>
</dbReference>
<organism evidence="2 3">
    <name type="scientific">Eleutherodactylus coqui</name>
    <name type="common">Puerto Rican coqui</name>
    <dbReference type="NCBI Taxonomy" id="57060"/>
    <lineage>
        <taxon>Eukaryota</taxon>
        <taxon>Metazoa</taxon>
        <taxon>Chordata</taxon>
        <taxon>Craniata</taxon>
        <taxon>Vertebrata</taxon>
        <taxon>Euteleostomi</taxon>
        <taxon>Amphibia</taxon>
        <taxon>Batrachia</taxon>
        <taxon>Anura</taxon>
        <taxon>Neobatrachia</taxon>
        <taxon>Hyloidea</taxon>
        <taxon>Eleutherodactylidae</taxon>
        <taxon>Eleutherodactylinae</taxon>
        <taxon>Eleutherodactylus</taxon>
        <taxon>Eleutherodactylus</taxon>
    </lineage>
</organism>
<proteinExistence type="predicted"/>
<dbReference type="AlphaFoldDB" id="A0A8J6K264"/>
<protein>
    <submittedName>
        <fullName evidence="2">Uncharacterized protein</fullName>
    </submittedName>
</protein>
<dbReference type="EMBL" id="WNTK01000010">
    <property type="protein sequence ID" value="KAG9476827.1"/>
    <property type="molecule type" value="Genomic_DNA"/>
</dbReference>
<keyword evidence="1" id="KW-0812">Transmembrane</keyword>
<name>A0A8J6K264_ELECQ</name>
<evidence type="ECO:0000313" key="2">
    <source>
        <dbReference type="EMBL" id="KAG9476827.1"/>
    </source>
</evidence>
<evidence type="ECO:0000256" key="1">
    <source>
        <dbReference type="SAM" id="Phobius"/>
    </source>
</evidence>
<evidence type="ECO:0000313" key="3">
    <source>
        <dbReference type="Proteomes" id="UP000770717"/>
    </source>
</evidence>
<reference evidence="2" key="1">
    <citation type="thesis" date="2020" institute="ProQuest LLC" country="789 East Eisenhower Parkway, Ann Arbor, MI, USA">
        <title>Comparative Genomics and Chromosome Evolution.</title>
        <authorList>
            <person name="Mudd A.B."/>
        </authorList>
    </citation>
    <scope>NUCLEOTIDE SEQUENCE</scope>
    <source>
        <strain evidence="2">HN-11 Male</strain>
        <tissue evidence="2">Kidney and liver</tissue>
    </source>
</reference>
<sequence length="93" mass="10205">MEFGRSRFPSIVKEVSQPYSLSPASHLLLAHHLLLSCQLLIWPCHAVSGSQGLLGLSPSTPQPLCLLWSPVPFQGFLFFSLLFSAVLFSLLVP</sequence>
<keyword evidence="3" id="KW-1185">Reference proteome</keyword>
<keyword evidence="1" id="KW-1133">Transmembrane helix</keyword>
<accession>A0A8J6K264</accession>
<feature type="transmembrane region" description="Helical" evidence="1">
    <location>
        <begin position="70"/>
        <end position="92"/>
    </location>
</feature>
<keyword evidence="1" id="KW-0472">Membrane</keyword>